<dbReference type="GO" id="GO:0051603">
    <property type="term" value="P:proteolysis involved in protein catabolic process"/>
    <property type="evidence" value="ECO:0000318"/>
    <property type="project" value="GO_Central"/>
</dbReference>
<evidence type="ECO:0000256" key="5">
    <source>
        <dbReference type="ARBA" id="ARBA00023157"/>
    </source>
</evidence>
<dbReference type="SMART" id="SM00645">
    <property type="entry name" value="Pept_C1"/>
    <property type="match status" value="1"/>
</dbReference>
<sequence>MAFTLEWKLMISMFIVVSGTWESKAASTTLHEGSMAIKHELWMAKYARIYVDNAEKERRFKIFKENVEFIEKFNTEANHIYKSGLNEFSDLTDEEFTMFHAGYKPTRLFKNSSFHIDWRNKGAVTPVKFQGVCGSCWAFTAVADVEGITQTKTGSLISLSEQQLVDCSKNGVNQGKNETCDIEKKKNIAARFASYESVPSNSEEALQKAVSMQPVTASVEGRGMAFRHYSSGVFSGVVGFRENEYGIEYWLVKNSWGRNWGGYIEDLQKCWFSRRSL</sequence>
<dbReference type="PROSITE" id="PS00139">
    <property type="entry name" value="THIOL_PROTEASE_CYS"/>
    <property type="match status" value="1"/>
</dbReference>
<dbReference type="InterPro" id="IPR000169">
    <property type="entry name" value="Pept_cys_AS"/>
</dbReference>
<dbReference type="eggNOG" id="KOG1543">
    <property type="taxonomic scope" value="Eukaryota"/>
</dbReference>
<keyword evidence="11" id="KW-1185">Reference proteome</keyword>
<feature type="domain" description="Cathepsin propeptide inhibitor" evidence="9">
    <location>
        <begin position="39"/>
        <end position="96"/>
    </location>
</feature>
<comment type="similarity">
    <text evidence="1">Belongs to the peptidase C1 family.</text>
</comment>
<accession>A0A251PGD5</accession>
<keyword evidence="3" id="KW-0378">Hydrolase</keyword>
<evidence type="ECO:0000259" key="8">
    <source>
        <dbReference type="SMART" id="SM00645"/>
    </source>
</evidence>
<dbReference type="InterPro" id="IPR013201">
    <property type="entry name" value="Prot_inhib_I29"/>
</dbReference>
<dbReference type="EMBL" id="CM007654">
    <property type="protein sequence ID" value="ONI10648.1"/>
    <property type="molecule type" value="Genomic_DNA"/>
</dbReference>
<dbReference type="SMART" id="SM00848">
    <property type="entry name" value="Inhibitor_I29"/>
    <property type="match status" value="1"/>
</dbReference>
<evidence type="ECO:0000256" key="3">
    <source>
        <dbReference type="ARBA" id="ARBA00022801"/>
    </source>
</evidence>
<evidence type="ECO:0000256" key="7">
    <source>
        <dbReference type="SAM" id="SignalP"/>
    </source>
</evidence>
<gene>
    <name evidence="10" type="ORF">PRUPE_4G059700</name>
</gene>
<dbReference type="AlphaFoldDB" id="A0A251PGD5"/>
<dbReference type="InterPro" id="IPR039417">
    <property type="entry name" value="Peptidase_C1A_papain-like"/>
</dbReference>
<dbReference type="InterPro" id="IPR013128">
    <property type="entry name" value="Peptidase_C1A"/>
</dbReference>
<keyword evidence="5" id="KW-1015">Disulfide bond</keyword>
<evidence type="ECO:0000256" key="6">
    <source>
        <dbReference type="ARBA" id="ARBA00023180"/>
    </source>
</evidence>
<dbReference type="Gene3D" id="1.10.287.2250">
    <property type="match status" value="1"/>
</dbReference>
<dbReference type="Proteomes" id="UP000006882">
    <property type="component" value="Chromosome G4"/>
</dbReference>
<dbReference type="PANTHER" id="PTHR12411">
    <property type="entry name" value="CYSTEINE PROTEASE FAMILY C1-RELATED"/>
    <property type="match status" value="1"/>
</dbReference>
<feature type="chain" id="PRO_5018656010" description="Cathepsin propeptide inhibitor domain-containing protein" evidence="7">
    <location>
        <begin position="26"/>
        <end position="277"/>
    </location>
</feature>
<evidence type="ECO:0000313" key="10">
    <source>
        <dbReference type="EMBL" id="ONI10648.1"/>
    </source>
</evidence>
<dbReference type="STRING" id="3760.A0A251PGD5"/>
<dbReference type="InterPro" id="IPR000668">
    <property type="entry name" value="Peptidase_C1A_C"/>
</dbReference>
<evidence type="ECO:0000256" key="1">
    <source>
        <dbReference type="ARBA" id="ARBA00008455"/>
    </source>
</evidence>
<feature type="domain" description="Peptidase C1A papain C-terminal" evidence="8">
    <location>
        <begin position="112"/>
        <end position="267"/>
    </location>
</feature>
<dbReference type="GO" id="GO:0005615">
    <property type="term" value="C:extracellular space"/>
    <property type="evidence" value="ECO:0000318"/>
    <property type="project" value="GO_Central"/>
</dbReference>
<dbReference type="Pfam" id="PF00112">
    <property type="entry name" value="Peptidase_C1"/>
    <property type="match status" value="1"/>
</dbReference>
<dbReference type="Gramene" id="ONI10648">
    <property type="protein sequence ID" value="ONI10648"/>
    <property type="gene ID" value="PRUPE_4G059700"/>
</dbReference>
<evidence type="ECO:0000259" key="9">
    <source>
        <dbReference type="SMART" id="SM00848"/>
    </source>
</evidence>
<dbReference type="InterPro" id="IPR038765">
    <property type="entry name" value="Papain-like_cys_pep_sf"/>
</dbReference>
<name>A0A251PGD5_PRUPE</name>
<evidence type="ECO:0000313" key="11">
    <source>
        <dbReference type="Proteomes" id="UP000006882"/>
    </source>
</evidence>
<dbReference type="Gene3D" id="3.90.70.10">
    <property type="entry name" value="Cysteine proteinases"/>
    <property type="match status" value="2"/>
</dbReference>
<dbReference type="GO" id="GO:0004197">
    <property type="term" value="F:cysteine-type endopeptidase activity"/>
    <property type="evidence" value="ECO:0000318"/>
    <property type="project" value="GO_Central"/>
</dbReference>
<protein>
    <recommendedName>
        <fullName evidence="12">Cathepsin propeptide inhibitor domain-containing protein</fullName>
    </recommendedName>
</protein>
<keyword evidence="2" id="KW-0645">Protease</keyword>
<proteinExistence type="inferred from homology"/>
<dbReference type="SUPFAM" id="SSF54001">
    <property type="entry name" value="Cysteine proteinases"/>
    <property type="match status" value="1"/>
</dbReference>
<evidence type="ECO:0000256" key="2">
    <source>
        <dbReference type="ARBA" id="ARBA00022670"/>
    </source>
</evidence>
<dbReference type="GO" id="GO:0005764">
    <property type="term" value="C:lysosome"/>
    <property type="evidence" value="ECO:0000318"/>
    <property type="project" value="GO_Central"/>
</dbReference>
<organism evidence="10 11">
    <name type="scientific">Prunus persica</name>
    <name type="common">Peach</name>
    <name type="synonym">Amygdalus persica</name>
    <dbReference type="NCBI Taxonomy" id="3760"/>
    <lineage>
        <taxon>Eukaryota</taxon>
        <taxon>Viridiplantae</taxon>
        <taxon>Streptophyta</taxon>
        <taxon>Embryophyta</taxon>
        <taxon>Tracheophyta</taxon>
        <taxon>Spermatophyta</taxon>
        <taxon>Magnoliopsida</taxon>
        <taxon>eudicotyledons</taxon>
        <taxon>Gunneridae</taxon>
        <taxon>Pentapetalae</taxon>
        <taxon>rosids</taxon>
        <taxon>fabids</taxon>
        <taxon>Rosales</taxon>
        <taxon>Rosaceae</taxon>
        <taxon>Amygdaloideae</taxon>
        <taxon>Amygdaleae</taxon>
        <taxon>Prunus</taxon>
    </lineage>
</organism>
<dbReference type="Pfam" id="PF08246">
    <property type="entry name" value="Inhibitor_I29"/>
    <property type="match status" value="1"/>
</dbReference>
<dbReference type="CDD" id="cd02248">
    <property type="entry name" value="Peptidase_C1A"/>
    <property type="match status" value="1"/>
</dbReference>
<evidence type="ECO:0000256" key="4">
    <source>
        <dbReference type="ARBA" id="ARBA00022807"/>
    </source>
</evidence>
<keyword evidence="6" id="KW-0325">Glycoprotein</keyword>
<keyword evidence="7" id="KW-0732">Signal</keyword>
<evidence type="ECO:0008006" key="12">
    <source>
        <dbReference type="Google" id="ProtNLM"/>
    </source>
</evidence>
<keyword evidence="4" id="KW-0788">Thiol protease</keyword>
<reference evidence="10 11" key="1">
    <citation type="journal article" date="2013" name="Nat. Genet.">
        <title>The high-quality draft genome of peach (Prunus persica) identifies unique patterns of genetic diversity, domestication and genome evolution.</title>
        <authorList>
            <consortium name="International Peach Genome Initiative"/>
            <person name="Verde I."/>
            <person name="Abbott A.G."/>
            <person name="Scalabrin S."/>
            <person name="Jung S."/>
            <person name="Shu S."/>
            <person name="Marroni F."/>
            <person name="Zhebentyayeva T."/>
            <person name="Dettori M.T."/>
            <person name="Grimwood J."/>
            <person name="Cattonaro F."/>
            <person name="Zuccolo A."/>
            <person name="Rossini L."/>
            <person name="Jenkins J."/>
            <person name="Vendramin E."/>
            <person name="Meisel L.A."/>
            <person name="Decroocq V."/>
            <person name="Sosinski B."/>
            <person name="Prochnik S."/>
            <person name="Mitros T."/>
            <person name="Policriti A."/>
            <person name="Cipriani G."/>
            <person name="Dondini L."/>
            <person name="Ficklin S."/>
            <person name="Goodstein D.M."/>
            <person name="Xuan P."/>
            <person name="Del Fabbro C."/>
            <person name="Aramini V."/>
            <person name="Copetti D."/>
            <person name="Gonzalez S."/>
            <person name="Horner D.S."/>
            <person name="Falchi R."/>
            <person name="Lucas S."/>
            <person name="Mica E."/>
            <person name="Maldonado J."/>
            <person name="Lazzari B."/>
            <person name="Bielenberg D."/>
            <person name="Pirona R."/>
            <person name="Miculan M."/>
            <person name="Barakat A."/>
            <person name="Testolin R."/>
            <person name="Stella A."/>
            <person name="Tartarini S."/>
            <person name="Tonutti P."/>
            <person name="Arus P."/>
            <person name="Orellana A."/>
            <person name="Wells C."/>
            <person name="Main D."/>
            <person name="Vizzotto G."/>
            <person name="Silva H."/>
            <person name="Salamini F."/>
            <person name="Schmutz J."/>
            <person name="Morgante M."/>
            <person name="Rokhsar D.S."/>
        </authorList>
    </citation>
    <scope>NUCLEOTIDE SEQUENCE [LARGE SCALE GENOMIC DNA]</scope>
    <source>
        <strain evidence="11">cv. Nemared</strain>
    </source>
</reference>
<feature type="signal peptide" evidence="7">
    <location>
        <begin position="1"/>
        <end position="25"/>
    </location>
</feature>